<accession>A0ABV8XPE9</accession>
<dbReference type="Proteomes" id="UP001595998">
    <property type="component" value="Unassembled WGS sequence"/>
</dbReference>
<reference evidence="2" key="1">
    <citation type="journal article" date="2019" name="Int. J. Syst. Evol. Microbiol.">
        <title>The Global Catalogue of Microorganisms (GCM) 10K type strain sequencing project: providing services to taxonomists for standard genome sequencing and annotation.</title>
        <authorList>
            <consortium name="The Broad Institute Genomics Platform"/>
            <consortium name="The Broad Institute Genome Sequencing Center for Infectious Disease"/>
            <person name="Wu L."/>
            <person name="Ma J."/>
        </authorList>
    </citation>
    <scope>NUCLEOTIDE SEQUENCE [LARGE SCALE GENOMIC DNA]</scope>
    <source>
        <strain evidence="2">CCUG 56029</strain>
    </source>
</reference>
<dbReference type="PANTHER" id="PTHR30348">
    <property type="entry name" value="UNCHARACTERIZED PROTEIN YECE"/>
    <property type="match status" value="1"/>
</dbReference>
<dbReference type="InterPro" id="IPR036520">
    <property type="entry name" value="UPF0759_sf"/>
</dbReference>
<dbReference type="InterPro" id="IPR002763">
    <property type="entry name" value="DUF72"/>
</dbReference>
<proteinExistence type="predicted"/>
<dbReference type="EMBL" id="JBHSEH010000009">
    <property type="protein sequence ID" value="MFC4426502.1"/>
    <property type="molecule type" value="Genomic_DNA"/>
</dbReference>
<dbReference type="Gene3D" id="3.20.20.410">
    <property type="entry name" value="Protein of unknown function UPF0759"/>
    <property type="match status" value="1"/>
</dbReference>
<keyword evidence="2" id="KW-1185">Reference proteome</keyword>
<evidence type="ECO:0000313" key="1">
    <source>
        <dbReference type="EMBL" id="MFC4426502.1"/>
    </source>
</evidence>
<dbReference type="Pfam" id="PF01904">
    <property type="entry name" value="DUF72"/>
    <property type="match status" value="1"/>
</dbReference>
<comment type="caution">
    <text evidence="1">The sequence shown here is derived from an EMBL/GenBank/DDBJ whole genome shotgun (WGS) entry which is preliminary data.</text>
</comment>
<sequence>MTDSSTYIGCAGWGVASGQATPFDPGGSVLQRYSTRFSAVEINSSFYRPHRRSTYERWADSVPEPFRFSVKVPRAITHQARLHDVQDLLRTFLGQTSGLGEKLGALLIQLPPSLAFDEAAATAFFQEVRTLTPVPVVCEPRHVSWFGDPADALLASYQIGRVADDPALRPVAAVPGGFEQTVYYRWHGSPRMYFSSYSDPALGDLAQRVREGPAAQGIWVIFDNTAAGAAVDNALTLINQLEPGR</sequence>
<organism evidence="1 2">
    <name type="scientific">Deinococcus navajonensis</name>
    <dbReference type="NCBI Taxonomy" id="309884"/>
    <lineage>
        <taxon>Bacteria</taxon>
        <taxon>Thermotogati</taxon>
        <taxon>Deinococcota</taxon>
        <taxon>Deinococci</taxon>
        <taxon>Deinococcales</taxon>
        <taxon>Deinococcaceae</taxon>
        <taxon>Deinococcus</taxon>
    </lineage>
</organism>
<dbReference type="SUPFAM" id="SSF117396">
    <property type="entry name" value="TM1631-like"/>
    <property type="match status" value="1"/>
</dbReference>
<name>A0ABV8XPE9_9DEIO</name>
<gene>
    <name evidence="1" type="ORF">ACFOZ9_09775</name>
</gene>
<protein>
    <submittedName>
        <fullName evidence="1">DUF72 domain-containing protein</fullName>
    </submittedName>
</protein>
<evidence type="ECO:0000313" key="2">
    <source>
        <dbReference type="Proteomes" id="UP001595998"/>
    </source>
</evidence>
<dbReference type="RefSeq" id="WP_380039031.1">
    <property type="nucleotide sequence ID" value="NZ_JBHSEH010000009.1"/>
</dbReference>
<dbReference type="PANTHER" id="PTHR30348:SF14">
    <property type="entry name" value="BLR8050 PROTEIN"/>
    <property type="match status" value="1"/>
</dbReference>